<name>A0A853MIU0_9CYAN</name>
<sequence>MDDLTTNSKSLSGGGIPVIQYWLEKTFTPQGPKLWQTLNHKSACLSCAWGTGGQKGGFVNESGEYLQRCAKSVEAIAAVRLHIKECLF</sequence>
<organism evidence="1 2">
    <name type="scientific">Cylindrospermopsis raciborskii CS-505</name>
    <dbReference type="NCBI Taxonomy" id="533240"/>
    <lineage>
        <taxon>Bacteria</taxon>
        <taxon>Bacillati</taxon>
        <taxon>Cyanobacteriota</taxon>
        <taxon>Cyanophyceae</taxon>
        <taxon>Nostocales</taxon>
        <taxon>Aphanizomenonaceae</taxon>
        <taxon>Cylindrospermopsis</taxon>
    </lineage>
</organism>
<proteinExistence type="predicted"/>
<dbReference type="Proteomes" id="UP000093903">
    <property type="component" value="Unassembled WGS sequence"/>
</dbReference>
<dbReference type="EMBL" id="LYXA01000001">
    <property type="protein sequence ID" value="OBU77394.1"/>
    <property type="molecule type" value="Genomic_DNA"/>
</dbReference>
<protein>
    <recommendedName>
        <fullName evidence="3">Oxidoreductase</fullName>
    </recommendedName>
</protein>
<reference evidence="1 2" key="1">
    <citation type="submission" date="2016-05" db="EMBL/GenBank/DDBJ databases">
        <title>First complete genome of the cyanobacterium Cylindrospermopsis raciborskii CS505, containing a circular chromosome and a single extrachromosomal element.</title>
        <authorList>
            <person name="Fuentes J."/>
            <person name="Tamames J."/>
            <person name="Allen E."/>
            <person name="Plominski A."/>
            <person name="Vasquez M."/>
        </authorList>
    </citation>
    <scope>NUCLEOTIDE SEQUENCE [LARGE SCALE GENOMIC DNA]</scope>
    <source>
        <strain evidence="1 2">CS505</strain>
    </source>
</reference>
<accession>A0A853MIU0</accession>
<evidence type="ECO:0000313" key="2">
    <source>
        <dbReference type="Proteomes" id="UP000093903"/>
    </source>
</evidence>
<evidence type="ECO:0000313" key="1">
    <source>
        <dbReference type="EMBL" id="OBU77394.1"/>
    </source>
</evidence>
<comment type="caution">
    <text evidence="1">The sequence shown here is derived from an EMBL/GenBank/DDBJ whole genome shotgun (WGS) entry which is preliminary data.</text>
</comment>
<dbReference type="AlphaFoldDB" id="A0A853MIU0"/>
<gene>
    <name evidence="1" type="ORF">A9P98_14735</name>
</gene>
<evidence type="ECO:0008006" key="3">
    <source>
        <dbReference type="Google" id="ProtNLM"/>
    </source>
</evidence>